<dbReference type="InterPro" id="IPR002637">
    <property type="entry name" value="RdgB/HAM1"/>
</dbReference>
<dbReference type="PANTHER" id="PTHR11067">
    <property type="entry name" value="INOSINE TRIPHOSPHATE PYROPHOSPHATASE/HAM1 PROTEIN"/>
    <property type="match status" value="1"/>
</dbReference>
<dbReference type="Proteomes" id="UP000038622">
    <property type="component" value="Unassembled WGS sequence"/>
</dbReference>
<evidence type="ECO:0000313" key="6">
    <source>
        <dbReference type="EMBL" id="CRF44866.1"/>
    </source>
</evidence>
<dbReference type="GO" id="GO:0005829">
    <property type="term" value="C:cytosol"/>
    <property type="evidence" value="ECO:0007669"/>
    <property type="project" value="TreeGrafter"/>
</dbReference>
<evidence type="ECO:0000313" key="4">
    <source>
        <dbReference type="EMBL" id="CRF40519.1"/>
    </source>
</evidence>
<dbReference type="SUPFAM" id="SSF52972">
    <property type="entry name" value="ITPase-like"/>
    <property type="match status" value="1"/>
</dbReference>
<dbReference type="CDD" id="cd00515">
    <property type="entry name" value="HAM1"/>
    <property type="match status" value="1"/>
</dbReference>
<evidence type="ECO:0000313" key="5">
    <source>
        <dbReference type="EMBL" id="CRF42810.1"/>
    </source>
</evidence>
<dbReference type="Gene3D" id="3.90.950.10">
    <property type="match status" value="1"/>
</dbReference>
<evidence type="ECO:0000313" key="9">
    <source>
        <dbReference type="Proteomes" id="UP000041394"/>
    </source>
</evidence>
<name>A0A0K2X720_9HELI</name>
<gene>
    <name evidence="4" type="ORF">HAL011_02780</name>
    <name evidence="5" type="ORF">HAL013_10180</name>
    <name evidence="7" type="ORF">HAL07_15520</name>
    <name evidence="6" type="ORF">HAL09_14810</name>
</gene>
<reference evidence="9 10" key="3">
    <citation type="submission" date="2014-12" db="EMBL/GenBank/DDBJ databases">
        <authorList>
            <person name="Jaenicke S."/>
        </authorList>
    </citation>
    <scope>NUCLEOTIDE SEQUENCE [LARGE SCALE GENOMIC DNA]</scope>
</reference>
<dbReference type="EMBL" id="CDMN01000060">
    <property type="protein sequence ID" value="CRF44866.1"/>
    <property type="molecule type" value="Genomic_DNA"/>
</dbReference>
<dbReference type="Pfam" id="PF01725">
    <property type="entry name" value="Ham1p_like"/>
    <property type="match status" value="1"/>
</dbReference>
<keyword evidence="3" id="KW-0546">Nucleotide metabolism</keyword>
<dbReference type="GO" id="GO:0009143">
    <property type="term" value="P:nucleoside triphosphate catabolic process"/>
    <property type="evidence" value="ECO:0007669"/>
    <property type="project" value="InterPro"/>
</dbReference>
<dbReference type="EMBL" id="CDMG01000009">
    <property type="protein sequence ID" value="CRF53087.1"/>
    <property type="molecule type" value="Genomic_DNA"/>
</dbReference>
<dbReference type="GO" id="GO:0017111">
    <property type="term" value="F:ribonucleoside triphosphate phosphatase activity"/>
    <property type="evidence" value="ECO:0007669"/>
    <property type="project" value="UniProtKB-EC"/>
</dbReference>
<dbReference type="Proteomes" id="UP000041394">
    <property type="component" value="Unassembled WGS sequence"/>
</dbReference>
<evidence type="ECO:0000256" key="2">
    <source>
        <dbReference type="ARBA" id="ARBA00022801"/>
    </source>
</evidence>
<dbReference type="PANTHER" id="PTHR11067:SF9">
    <property type="entry name" value="INOSINE TRIPHOSPHATE PYROPHOSPHATASE"/>
    <property type="match status" value="1"/>
</dbReference>
<dbReference type="Proteomes" id="UP000045175">
    <property type="component" value="Unassembled WGS sequence"/>
</dbReference>
<accession>A0A0K2X720</accession>
<dbReference type="GO" id="GO:0009117">
    <property type="term" value="P:nucleotide metabolic process"/>
    <property type="evidence" value="ECO:0007669"/>
    <property type="project" value="UniProtKB-KW"/>
</dbReference>
<dbReference type="EC" id="3.6.1.15" evidence="4"/>
<dbReference type="AlphaFoldDB" id="A0A0K2X720"/>
<dbReference type="Proteomes" id="UP000043437">
    <property type="component" value="Unassembled WGS sequence"/>
</dbReference>
<proteinExistence type="inferred from homology"/>
<organism evidence="4 8">
    <name type="scientific">Helicobacter ailurogastricus</name>
    <dbReference type="NCBI Taxonomy" id="1578720"/>
    <lineage>
        <taxon>Bacteria</taxon>
        <taxon>Pseudomonadati</taxon>
        <taxon>Campylobacterota</taxon>
        <taxon>Epsilonproteobacteria</taxon>
        <taxon>Campylobacterales</taxon>
        <taxon>Helicobacteraceae</taxon>
        <taxon>Helicobacter</taxon>
    </lineage>
</organism>
<keyword evidence="8" id="KW-1185">Reference proteome</keyword>
<protein>
    <submittedName>
        <fullName evidence="4">Nucleoside 5-triphosphatase RdgB (DHAPTP, dITP, XTP-specific)</fullName>
        <ecNumber evidence="4">3.6.1.15</ecNumber>
    </submittedName>
</protein>
<dbReference type="GeneID" id="82132468"/>
<dbReference type="STRING" id="1578720.HAL011_02780"/>
<dbReference type="InterPro" id="IPR029001">
    <property type="entry name" value="ITPase-like_fam"/>
</dbReference>
<comment type="similarity">
    <text evidence="1">Belongs to the HAM1 NTPase family.</text>
</comment>
<dbReference type="GO" id="GO:0047429">
    <property type="term" value="F:nucleoside triphosphate diphosphatase activity"/>
    <property type="evidence" value="ECO:0007669"/>
    <property type="project" value="InterPro"/>
</dbReference>
<dbReference type="RefSeq" id="WP_053941417.1">
    <property type="nucleotide sequence ID" value="NZ_BSCV01000017.1"/>
</dbReference>
<dbReference type="EMBL" id="CDML01000008">
    <property type="protein sequence ID" value="CRF40519.1"/>
    <property type="molecule type" value="Genomic_DNA"/>
</dbReference>
<evidence type="ECO:0000256" key="1">
    <source>
        <dbReference type="ARBA" id="ARBA00008023"/>
    </source>
</evidence>
<keyword evidence="2 4" id="KW-0378">Hydrolase</keyword>
<reference evidence="8" key="2">
    <citation type="submission" date="2014-12" db="EMBL/GenBank/DDBJ databases">
        <authorList>
            <person name="Smet A."/>
        </authorList>
    </citation>
    <scope>NUCLEOTIDE SEQUENCE [LARGE SCALE GENOMIC DNA]</scope>
</reference>
<sequence>MLPLIFFSNNAHKCAEVRAILGQEVLPYASLVGRVEVLESGASFTQNARLKARALYPLLKDKFQDFCVLAEDSGLCVDALAGLPGIYSARFASIKENAKEMIARDFNPPSVSCSDTDNNCKLLACLEELGLLESPARFVCVVAVGVCGQGRVLEKTFRGECLGKIIKAPLKPKAFGYDPLFIPQGYHQTMDTLKEKNQISHRFLALKQVQSFLKTLV</sequence>
<dbReference type="OrthoDB" id="9807456at2"/>
<evidence type="ECO:0000313" key="10">
    <source>
        <dbReference type="Proteomes" id="UP000043437"/>
    </source>
</evidence>
<dbReference type="EMBL" id="CDMH01000046">
    <property type="protein sequence ID" value="CRF42810.1"/>
    <property type="molecule type" value="Genomic_DNA"/>
</dbReference>
<evidence type="ECO:0000313" key="8">
    <source>
        <dbReference type="Proteomes" id="UP000038622"/>
    </source>
</evidence>
<evidence type="ECO:0000256" key="3">
    <source>
        <dbReference type="ARBA" id="ARBA00023080"/>
    </source>
</evidence>
<evidence type="ECO:0000313" key="7">
    <source>
        <dbReference type="EMBL" id="CRF53087.1"/>
    </source>
</evidence>
<reference evidence="4" key="1">
    <citation type="submission" date="2014-12" db="EMBL/GenBank/DDBJ databases">
        <title>Whole genome sequences of four Staphylococcus schleiferi canine isolates.</title>
        <authorList>
            <person name="Misic A.M."/>
            <person name="Cain C."/>
            <person name="Morris D.O."/>
            <person name="Rankin S."/>
            <person name="Beiting D."/>
        </authorList>
    </citation>
    <scope>NUCLEOTIDE SEQUENCE</scope>
    <source>
        <strain evidence="4">ASB11</strain>
        <strain evidence="5">ASB13</strain>
        <strain evidence="7">ASB7</strain>
        <strain evidence="6">ASB9</strain>
    </source>
</reference>